<gene>
    <name evidence="6" type="primary">mntP</name>
    <name evidence="6" type="ORF">SCFA_320004</name>
</gene>
<reference evidence="6" key="1">
    <citation type="submission" date="2019-03" db="EMBL/GenBank/DDBJ databases">
        <authorList>
            <person name="Hao L."/>
        </authorList>
    </citation>
    <scope>NUCLEOTIDE SEQUENCE</scope>
</reference>
<sequence>MELLSYFLFALALNIDSFVAGLAYGARQIKVPLLSLLIISLISVAAISISMAGGKVLLALIPEAMAHRLGGLLLMFIGFWVLLQTRRANRTEKDRSRENSVPRLFRIHIRPLGLVIQILKEPVRADQDSSGAISPQEAILLGTALAMDAFAAGFAVSMLGFSAGFTTLVVGLGHFLLTYVGILLGRAIMVRGMGQQICVLPGCILILLGLYKIY</sequence>
<evidence type="ECO:0000313" key="6">
    <source>
        <dbReference type="EMBL" id="VFU15875.1"/>
    </source>
</evidence>
<dbReference type="AlphaFoldDB" id="A0A485M1L8"/>
<evidence type="ECO:0000256" key="1">
    <source>
        <dbReference type="ARBA" id="ARBA00022475"/>
    </source>
</evidence>
<keyword evidence="2 5" id="KW-0812">Transmembrane</keyword>
<keyword evidence="4 5" id="KW-0472">Membrane</keyword>
<evidence type="ECO:0000256" key="3">
    <source>
        <dbReference type="ARBA" id="ARBA00022989"/>
    </source>
</evidence>
<evidence type="ECO:0000256" key="5">
    <source>
        <dbReference type="SAM" id="Phobius"/>
    </source>
</evidence>
<feature type="transmembrane region" description="Helical" evidence="5">
    <location>
        <begin position="33"/>
        <end position="53"/>
    </location>
</feature>
<dbReference type="PANTHER" id="PTHR35529">
    <property type="entry name" value="MANGANESE EFFLUX PUMP MNTP-RELATED"/>
    <property type="match status" value="1"/>
</dbReference>
<proteinExistence type="predicted"/>
<feature type="transmembrane region" description="Helical" evidence="5">
    <location>
        <begin position="6"/>
        <end position="26"/>
    </location>
</feature>
<accession>A0A485M1L8</accession>
<dbReference type="InterPro" id="IPR003810">
    <property type="entry name" value="Mntp/YtaF"/>
</dbReference>
<dbReference type="NCBIfam" id="TIGR02840">
    <property type="entry name" value="spore_YtaF"/>
    <property type="match status" value="1"/>
</dbReference>
<keyword evidence="3 5" id="KW-1133">Transmembrane helix</keyword>
<keyword evidence="1" id="KW-1003">Cell membrane</keyword>
<organism evidence="6">
    <name type="scientific">anaerobic digester metagenome</name>
    <dbReference type="NCBI Taxonomy" id="1263854"/>
    <lineage>
        <taxon>unclassified sequences</taxon>
        <taxon>metagenomes</taxon>
        <taxon>ecological metagenomes</taxon>
    </lineage>
</organism>
<dbReference type="InterPro" id="IPR014205">
    <property type="entry name" value="Spore_YtaF"/>
</dbReference>
<feature type="transmembrane region" description="Helical" evidence="5">
    <location>
        <begin position="197"/>
        <end position="213"/>
    </location>
</feature>
<dbReference type="PANTHER" id="PTHR35529:SF2">
    <property type="entry name" value="SPORULATION PROTEIN YTAF-RELATED"/>
    <property type="match status" value="1"/>
</dbReference>
<name>A0A485M1L8_9ZZZZ</name>
<evidence type="ECO:0000256" key="2">
    <source>
        <dbReference type="ARBA" id="ARBA00022692"/>
    </source>
</evidence>
<dbReference type="EMBL" id="CAADRN010000246">
    <property type="protein sequence ID" value="VFU15875.1"/>
    <property type="molecule type" value="Genomic_DNA"/>
</dbReference>
<feature type="transmembrane region" description="Helical" evidence="5">
    <location>
        <begin position="65"/>
        <end position="83"/>
    </location>
</feature>
<dbReference type="Pfam" id="PF02659">
    <property type="entry name" value="Mntp"/>
    <property type="match status" value="2"/>
</dbReference>
<protein>
    <submittedName>
        <fullName evidence="6">Manganese efflux pump MntP</fullName>
    </submittedName>
</protein>
<evidence type="ECO:0000256" key="4">
    <source>
        <dbReference type="ARBA" id="ARBA00023136"/>
    </source>
</evidence>